<dbReference type="SUPFAM" id="SSF53850">
    <property type="entry name" value="Periplasmic binding protein-like II"/>
    <property type="match status" value="1"/>
</dbReference>
<organism evidence="2 3">
    <name type="scientific">Candidatus Ornithomonoglobus merdipullorum</name>
    <dbReference type="NCBI Taxonomy" id="2840895"/>
    <lineage>
        <taxon>Bacteria</taxon>
        <taxon>Bacillati</taxon>
        <taxon>Bacillota</taxon>
        <taxon>Clostridia</taxon>
        <taxon>Candidatus Ornithomonoglobus</taxon>
    </lineage>
</organism>
<dbReference type="PANTHER" id="PTHR43649:SF12">
    <property type="entry name" value="DIACETYLCHITOBIOSE BINDING PROTEIN DASA"/>
    <property type="match status" value="1"/>
</dbReference>
<protein>
    <submittedName>
        <fullName evidence="2">Extracellular solute-binding protein</fullName>
    </submittedName>
</protein>
<accession>A0A9D1MCK8</accession>
<sequence length="526" mass="60085">MKLRRIIGGIAAAAITVPMLAACGGQTSNAELTQDSEGNYVYSEQVELKIPVYDRGTQGQAPVDDNYWTNYIQENFGNKHNIKVTFVPITRNDDVAVFNRLLAAGEEPDIIFSYDYPVAMEFYSKGALQEINEEDFKKYAPTYYEYTADTQKYGRLEDKMYFFAATRPDFDSYVTLVRTDWLEQCGLDMPKNRQEYYEMLKAFKENQCGGADTIPATKVLGNAYYANYDFRSYPMDEREKALYSDISVASLTYEATKEQLKWDNQLYNEGLVSPNFYLDTDESQALADFTSGKAGVFSGYLPNQLLFQTLQENCPEAKVDVLEAYDPPTPGRKYWSFGMLSGISARCEHPEAVMMYLEWMVQEENLFALQNGVEGKTYNMQDGVPMLVTDYAGEERLMNGTNKDLWCVVTEGVDYGSVEADKQVQKHTYVPEGYEYLIDEIYTKAEANKPVLYEDTLFTTQITSLSTYKADLLEKWKTYFTDLVTCDPSEFDAKYEQYCTEYLNAGYQAILDEKAAAFDAVQYLKD</sequence>
<dbReference type="InterPro" id="IPR050490">
    <property type="entry name" value="Bact_solute-bd_prot1"/>
</dbReference>
<dbReference type="AlphaFoldDB" id="A0A9D1MCK8"/>
<evidence type="ECO:0000313" key="2">
    <source>
        <dbReference type="EMBL" id="HIU57796.1"/>
    </source>
</evidence>
<reference evidence="2" key="1">
    <citation type="submission" date="2020-10" db="EMBL/GenBank/DDBJ databases">
        <authorList>
            <person name="Gilroy R."/>
        </authorList>
    </citation>
    <scope>NUCLEOTIDE SEQUENCE</scope>
    <source>
        <strain evidence="2">USAMLcec3-3695</strain>
    </source>
</reference>
<keyword evidence="1" id="KW-0732">Signal</keyword>
<dbReference type="PROSITE" id="PS51257">
    <property type="entry name" value="PROKAR_LIPOPROTEIN"/>
    <property type="match status" value="1"/>
</dbReference>
<feature type="chain" id="PRO_5038931269" evidence="1">
    <location>
        <begin position="22"/>
        <end position="526"/>
    </location>
</feature>
<gene>
    <name evidence="2" type="ORF">IAA61_08320</name>
</gene>
<dbReference type="EMBL" id="DVNB01000087">
    <property type="protein sequence ID" value="HIU57796.1"/>
    <property type="molecule type" value="Genomic_DNA"/>
</dbReference>
<dbReference type="Gene3D" id="3.40.190.10">
    <property type="entry name" value="Periplasmic binding protein-like II"/>
    <property type="match status" value="2"/>
</dbReference>
<dbReference type="PANTHER" id="PTHR43649">
    <property type="entry name" value="ARABINOSE-BINDING PROTEIN-RELATED"/>
    <property type="match status" value="1"/>
</dbReference>
<feature type="signal peptide" evidence="1">
    <location>
        <begin position="1"/>
        <end position="21"/>
    </location>
</feature>
<comment type="caution">
    <text evidence="2">The sequence shown here is derived from an EMBL/GenBank/DDBJ whole genome shotgun (WGS) entry which is preliminary data.</text>
</comment>
<dbReference type="Pfam" id="PF01547">
    <property type="entry name" value="SBP_bac_1"/>
    <property type="match status" value="1"/>
</dbReference>
<proteinExistence type="predicted"/>
<evidence type="ECO:0000313" key="3">
    <source>
        <dbReference type="Proteomes" id="UP000824109"/>
    </source>
</evidence>
<reference evidence="2" key="2">
    <citation type="journal article" date="2021" name="PeerJ">
        <title>Extensive microbial diversity within the chicken gut microbiome revealed by metagenomics and culture.</title>
        <authorList>
            <person name="Gilroy R."/>
            <person name="Ravi A."/>
            <person name="Getino M."/>
            <person name="Pursley I."/>
            <person name="Horton D.L."/>
            <person name="Alikhan N.F."/>
            <person name="Baker D."/>
            <person name="Gharbi K."/>
            <person name="Hall N."/>
            <person name="Watson M."/>
            <person name="Adriaenssens E.M."/>
            <person name="Foster-Nyarko E."/>
            <person name="Jarju S."/>
            <person name="Secka A."/>
            <person name="Antonio M."/>
            <person name="Oren A."/>
            <person name="Chaudhuri R.R."/>
            <person name="La Ragione R."/>
            <person name="Hildebrand F."/>
            <person name="Pallen M.J."/>
        </authorList>
    </citation>
    <scope>NUCLEOTIDE SEQUENCE</scope>
    <source>
        <strain evidence="2">USAMLcec3-3695</strain>
    </source>
</reference>
<evidence type="ECO:0000256" key="1">
    <source>
        <dbReference type="SAM" id="SignalP"/>
    </source>
</evidence>
<name>A0A9D1MCK8_9FIRM</name>
<dbReference type="InterPro" id="IPR006059">
    <property type="entry name" value="SBP"/>
</dbReference>
<dbReference type="Proteomes" id="UP000824109">
    <property type="component" value="Unassembled WGS sequence"/>
</dbReference>